<accession>R3VZD8</accession>
<name>R3VZD8_9ENTE</name>
<dbReference type="Proteomes" id="UP000013785">
    <property type="component" value="Unassembled WGS sequence"/>
</dbReference>
<evidence type="ECO:0000313" key="2">
    <source>
        <dbReference type="Proteomes" id="UP000013785"/>
    </source>
</evidence>
<dbReference type="AlphaFoldDB" id="R3VZD8"/>
<organism evidence="1 2">
    <name type="scientific">Enterococcus phoeniculicola ATCC BAA-412</name>
    <dbReference type="NCBI Taxonomy" id="1158610"/>
    <lineage>
        <taxon>Bacteria</taxon>
        <taxon>Bacillati</taxon>
        <taxon>Bacillota</taxon>
        <taxon>Bacilli</taxon>
        <taxon>Lactobacillales</taxon>
        <taxon>Enterococcaceae</taxon>
        <taxon>Enterococcus</taxon>
    </lineage>
</organism>
<proteinExistence type="predicted"/>
<dbReference type="HOGENOM" id="CLU_3281119_0_0_9"/>
<evidence type="ECO:0000313" key="1">
    <source>
        <dbReference type="EMBL" id="EOL40586.1"/>
    </source>
</evidence>
<keyword evidence="2" id="KW-1185">Reference proteome</keyword>
<gene>
    <name evidence="1" type="ORF">UC3_03582</name>
</gene>
<sequence length="41" mass="4762">SQKVSNPFKIIFLNTKKPKPLDKDFGLKIQNDVTPLNENYK</sequence>
<reference evidence="1 2" key="1">
    <citation type="submission" date="2013-02" db="EMBL/GenBank/DDBJ databases">
        <title>The Genome Sequence of Enterococcus phoeniculicola BAA-412.</title>
        <authorList>
            <consortium name="The Broad Institute Genome Sequencing Platform"/>
            <consortium name="The Broad Institute Genome Sequencing Center for Infectious Disease"/>
            <person name="Earl A.M."/>
            <person name="Gilmore M.S."/>
            <person name="Lebreton F."/>
            <person name="Walker B."/>
            <person name="Young S.K."/>
            <person name="Zeng Q."/>
            <person name="Gargeya S."/>
            <person name="Fitzgerald M."/>
            <person name="Haas B."/>
            <person name="Abouelleil A."/>
            <person name="Alvarado L."/>
            <person name="Arachchi H.M."/>
            <person name="Berlin A.M."/>
            <person name="Chapman S.B."/>
            <person name="Dewar J."/>
            <person name="Goldberg J."/>
            <person name="Griggs A."/>
            <person name="Gujja S."/>
            <person name="Hansen M."/>
            <person name="Howarth C."/>
            <person name="Imamovic A."/>
            <person name="Larimer J."/>
            <person name="McCowan C."/>
            <person name="Murphy C."/>
            <person name="Neiman D."/>
            <person name="Pearson M."/>
            <person name="Priest M."/>
            <person name="Roberts A."/>
            <person name="Saif S."/>
            <person name="Shea T."/>
            <person name="Sisk P."/>
            <person name="Sykes S."/>
            <person name="Wortman J."/>
            <person name="Nusbaum C."/>
            <person name="Birren B."/>
        </authorList>
    </citation>
    <scope>NUCLEOTIDE SEQUENCE [LARGE SCALE GENOMIC DNA]</scope>
    <source>
        <strain evidence="1 2">ATCC BAA-412</strain>
    </source>
</reference>
<dbReference type="EMBL" id="AJAT01000025">
    <property type="protein sequence ID" value="EOL40586.1"/>
    <property type="molecule type" value="Genomic_DNA"/>
</dbReference>
<comment type="caution">
    <text evidence="1">The sequence shown here is derived from an EMBL/GenBank/DDBJ whole genome shotgun (WGS) entry which is preliminary data.</text>
</comment>
<feature type="non-terminal residue" evidence="1">
    <location>
        <position position="1"/>
    </location>
</feature>
<protein>
    <submittedName>
        <fullName evidence="1">Uncharacterized protein</fullName>
    </submittedName>
</protein>